<gene>
    <name evidence="1" type="ORF">MYCOZU2_00842</name>
</gene>
<reference evidence="1 2" key="1">
    <citation type="journal article" date="2017" name="Lancet Infect. Dis.">
        <title>Global outbreak of severe Mycobacterium chimaera disease after cardiac surgery: a molecular epidemiological study.</title>
        <authorList>
            <person name="van Ingen J."/>
            <person name="Kohl T."/>
            <person name="Kranzer K."/>
            <person name="Hasse B."/>
            <person name="Keller P."/>
            <person name="Szafranska A."/>
            <person name="Hillemann D."/>
            <person name="Chand M."/>
            <person name="Schreiber P."/>
            <person name="Sommerstein R."/>
            <person name="Berger C."/>
            <person name="Genoni M."/>
            <person name="Ruegg C."/>
            <person name="Troillet N."/>
            <person name="Widmer A.F."/>
            <person name="Becker S.L."/>
            <person name="Herrmann M."/>
            <person name="Eckmanns T."/>
            <person name="Haller S."/>
            <person name="Hoeller C."/>
            <person name="Debast S.B."/>
            <person name="Wolfhagen M.J."/>
            <person name="Hopman J."/>
            <person name="Kluytmans J."/>
            <person name="Langelaar M."/>
            <person name="Notermans D.W."/>
            <person name="ten Oever J."/>
            <person name="van den Barselaar P."/>
            <person name="Vonk A.B.A."/>
            <person name="Vos M.C."/>
            <person name="Ahmed N."/>
            <person name="Brown T."/>
            <person name="Crook D."/>
            <person name="Lamagni T."/>
            <person name="Phin N."/>
            <person name="Smith E.G."/>
            <person name="Zambon M."/>
            <person name="Serr A."/>
            <person name="Goetting T."/>
            <person name="Ebner W."/>
            <person name="Thuermer A."/>
            <person name="Utpatel C."/>
            <person name="Sproer C."/>
            <person name="Bunk B."/>
            <person name="Nubel U."/>
            <person name="Bloemberg G."/>
            <person name="Bottger E."/>
            <person name="Niemann S."/>
            <person name="Wagner D."/>
            <person name="Sax H."/>
        </authorList>
    </citation>
    <scope>NUCLEOTIDE SEQUENCE [LARGE SCALE GENOMIC DNA]</scope>
    <source>
        <strain evidence="1 2">ZUERICH-2</strain>
    </source>
</reference>
<dbReference type="EMBL" id="CP015267">
    <property type="protein sequence ID" value="ASL13294.1"/>
    <property type="molecule type" value="Genomic_DNA"/>
</dbReference>
<sequence length="107" mass="11974">MRLKRVWLLTSISMAPLTAARSKIVSIIDEHTRKCVDGRVARGITGEDLVLEFDRLARQRDTRPTALRWSNDQEPNSFVGHWTIPDQNSGLDPLPQAGTPAALRPSE</sequence>
<organism evidence="1 2">
    <name type="scientific">Mycobacterium intracellulare subsp. chimaera</name>
    <dbReference type="NCBI Taxonomy" id="222805"/>
    <lineage>
        <taxon>Bacteria</taxon>
        <taxon>Bacillati</taxon>
        <taxon>Actinomycetota</taxon>
        <taxon>Actinomycetes</taxon>
        <taxon>Mycobacteriales</taxon>
        <taxon>Mycobacteriaceae</taxon>
        <taxon>Mycobacterium</taxon>
        <taxon>Mycobacterium avium complex (MAC)</taxon>
    </lineage>
</organism>
<accession>A0A220XPF8</accession>
<dbReference type="Proteomes" id="UP000198286">
    <property type="component" value="Chromosome"/>
</dbReference>
<proteinExistence type="predicted"/>
<evidence type="ECO:0000313" key="1">
    <source>
        <dbReference type="EMBL" id="ASL13294.1"/>
    </source>
</evidence>
<evidence type="ECO:0000313" key="2">
    <source>
        <dbReference type="Proteomes" id="UP000198286"/>
    </source>
</evidence>
<name>A0A220XPF8_MYCIT</name>
<dbReference type="AlphaFoldDB" id="A0A220XPF8"/>
<protein>
    <submittedName>
        <fullName evidence="1">Transposase</fullName>
    </submittedName>
</protein>
<dbReference type="RefSeq" id="WP_007172237.1">
    <property type="nucleotide sequence ID" value="NZ_CAAHFK010000098.1"/>
</dbReference>